<dbReference type="InterPro" id="IPR031009">
    <property type="entry name" value="Tcm_partner"/>
</dbReference>
<evidence type="ECO:0000313" key="2">
    <source>
        <dbReference type="Proteomes" id="UP001380365"/>
    </source>
</evidence>
<dbReference type="EMBL" id="JBBGZA010000001">
    <property type="protein sequence ID" value="MEJ5094834.1"/>
    <property type="molecule type" value="Genomic_DNA"/>
</dbReference>
<name>A0ABU8Q523_9SPHN</name>
<dbReference type="RefSeq" id="WP_132884600.1">
    <property type="nucleotide sequence ID" value="NZ_JBBGZA010000001.1"/>
</dbReference>
<sequence>MPDLGRHSVAKHNIYERYLGRYIDTLTRHHSQTNLTLTIVDGFCGGGLYNLDGVEADGSPLRMLAVVDNAQAKLAEARAKGFTIKCDFVFIDQDPDHLAFLEELLKQRGYGDRIGKDIILFSGTFENAAPDVIERIRRRGTSHRSLFFVDQYGWSAVKLATIRPIMGELANPEVILTFMVDALINLMHEKSSVRALAAIELGRGDVQEMIRDRGKPGWKSLIQNTLYRHIQAHTGAAFYSPFYIHPPESHRDYWLLHLSKHHTAREEMGKVYWAEQNTMEHFGGPALNALGYDPLVDVRQGEFAYVFDDDAKKRSEGRLLEQIPRLIHALTADGRSVTRRDLFVGQANDTPIVTSMLDDRLALLRDSGELTIRGRRKDSSGILVPTDRVSASSFEWHDEFALTPQPSMFLMPRLRRPKPES</sequence>
<gene>
    <name evidence="1" type="ORF">WH159_09830</name>
</gene>
<dbReference type="NCBIfam" id="TIGR04474">
    <property type="entry name" value="tcm_partner"/>
    <property type="match status" value="1"/>
</dbReference>
<comment type="caution">
    <text evidence="1">The sequence shown here is derived from an EMBL/GenBank/DDBJ whole genome shotgun (WGS) entry which is preliminary data.</text>
</comment>
<protein>
    <submittedName>
        <fullName evidence="1">Three-Cys-motif partner protein TcmP</fullName>
    </submittedName>
</protein>
<keyword evidence="2" id="KW-1185">Reference proteome</keyword>
<proteinExistence type="predicted"/>
<reference evidence="1 2" key="1">
    <citation type="submission" date="2023-12" db="EMBL/GenBank/DDBJ databases">
        <title>Gut-associated functions are favored during microbiome assembly across C. elegans life.</title>
        <authorList>
            <person name="Zimmermann J."/>
        </authorList>
    </citation>
    <scope>NUCLEOTIDE SEQUENCE [LARGE SCALE GENOMIC DNA]</scope>
    <source>
        <strain evidence="1 2">JUb134</strain>
    </source>
</reference>
<evidence type="ECO:0000313" key="1">
    <source>
        <dbReference type="EMBL" id="MEJ5094834.1"/>
    </source>
</evidence>
<organism evidence="1 2">
    <name type="scientific">Sphingomonas molluscorum</name>
    <dbReference type="NCBI Taxonomy" id="418184"/>
    <lineage>
        <taxon>Bacteria</taxon>
        <taxon>Pseudomonadati</taxon>
        <taxon>Pseudomonadota</taxon>
        <taxon>Alphaproteobacteria</taxon>
        <taxon>Sphingomonadales</taxon>
        <taxon>Sphingomonadaceae</taxon>
        <taxon>Sphingomonas</taxon>
    </lineage>
</organism>
<dbReference type="Proteomes" id="UP001380365">
    <property type="component" value="Unassembled WGS sequence"/>
</dbReference>
<accession>A0ABU8Q523</accession>